<organism evidence="4 5">
    <name type="scientific">Curvularia kusanoi</name>
    <name type="common">Cochliobolus kusanoi</name>
    <dbReference type="NCBI Taxonomy" id="90978"/>
    <lineage>
        <taxon>Eukaryota</taxon>
        <taxon>Fungi</taxon>
        <taxon>Dikarya</taxon>
        <taxon>Ascomycota</taxon>
        <taxon>Pezizomycotina</taxon>
        <taxon>Dothideomycetes</taxon>
        <taxon>Pleosporomycetidae</taxon>
        <taxon>Pleosporales</taxon>
        <taxon>Pleosporineae</taxon>
        <taxon>Pleosporaceae</taxon>
        <taxon>Curvularia</taxon>
    </lineage>
</organism>
<dbReference type="PROSITE" id="PS50088">
    <property type="entry name" value="ANK_REPEAT"/>
    <property type="match status" value="1"/>
</dbReference>
<dbReference type="InterPro" id="IPR036770">
    <property type="entry name" value="Ankyrin_rpt-contain_sf"/>
</dbReference>
<keyword evidence="5" id="KW-1185">Reference proteome</keyword>
<dbReference type="AlphaFoldDB" id="A0A9P4WDX0"/>
<proteinExistence type="predicted"/>
<dbReference type="PANTHER" id="PTHR24198:SF165">
    <property type="entry name" value="ANKYRIN REPEAT-CONTAINING PROTEIN-RELATED"/>
    <property type="match status" value="1"/>
</dbReference>
<keyword evidence="2 3" id="KW-0040">ANK repeat</keyword>
<name>A0A9P4WDX0_CURKU</name>
<evidence type="ECO:0000313" key="4">
    <source>
        <dbReference type="EMBL" id="KAF3008574.1"/>
    </source>
</evidence>
<dbReference type="Proteomes" id="UP000801428">
    <property type="component" value="Unassembled WGS sequence"/>
</dbReference>
<comment type="caution">
    <text evidence="4">The sequence shown here is derived from an EMBL/GenBank/DDBJ whole genome shotgun (WGS) entry which is preliminary data.</text>
</comment>
<accession>A0A9P4WDX0</accession>
<dbReference type="Gene3D" id="1.25.40.20">
    <property type="entry name" value="Ankyrin repeat-containing domain"/>
    <property type="match status" value="1"/>
</dbReference>
<sequence length="485" mass="54803">MILLDLPPELFKYIVTYLVTKVGVRQAWKSRQVCRTFKEYIDFEIFANQPIRAFLKPGALNARTILRENQGLYLSYHTWVEKGAHTFLPRYMKGTCEEVCKGLKITEHEKWKYTRLLCDQLVKKLGHDKFYKKPERDVRRLIEFNDTTKSIQSSVDDARREFFNDMFMTRVAAAAAFGNLHALRIAIMGEACMVWGDSKLFGYPLALAAAGGHIHIVSTILKYFEQKPKACFDVDSIQFHIAIEESLQNHHLDIALLLLQFNHAYGHSIREATLNIWTRLAMDTADLRVIQQIRKVRVDCAGVAFKALCASGDLAAVRMFVEEGLVSLKCVSGCDENFTPIQQAASRRGARDVVKLLLDMGSDPDAGNYFGGAGNYFGGAVCALELSVINNDYDTVHVLLEYGANPENVLRRWERRDYRDDREAIKGLLLEARDRQEYFVRPKGPRTDLTIDAEDLIEKEQTFEVSGGALGGLNSNQTRNGAAGA</sequence>
<dbReference type="PANTHER" id="PTHR24198">
    <property type="entry name" value="ANKYRIN REPEAT AND PROTEIN KINASE DOMAIN-CONTAINING PROTEIN"/>
    <property type="match status" value="1"/>
</dbReference>
<reference evidence="4" key="1">
    <citation type="submission" date="2019-04" db="EMBL/GenBank/DDBJ databases">
        <title>Sequencing of skin fungus with MAO and IRED activity.</title>
        <authorList>
            <person name="Marsaioli A.J."/>
            <person name="Bonatto J.M.C."/>
            <person name="Reis Junior O."/>
        </authorList>
    </citation>
    <scope>NUCLEOTIDE SEQUENCE</scope>
    <source>
        <strain evidence="4">30M1</strain>
    </source>
</reference>
<evidence type="ECO:0000256" key="1">
    <source>
        <dbReference type="ARBA" id="ARBA00022737"/>
    </source>
</evidence>
<evidence type="ECO:0000313" key="5">
    <source>
        <dbReference type="Proteomes" id="UP000801428"/>
    </source>
</evidence>
<dbReference type="SMART" id="SM00248">
    <property type="entry name" value="ANK"/>
    <property type="match status" value="3"/>
</dbReference>
<dbReference type="OrthoDB" id="366390at2759"/>
<gene>
    <name evidence="4" type="ORF">E8E13_007336</name>
</gene>
<feature type="repeat" description="ANK" evidence="3">
    <location>
        <begin position="336"/>
        <end position="369"/>
    </location>
</feature>
<dbReference type="SUPFAM" id="SSF48403">
    <property type="entry name" value="Ankyrin repeat"/>
    <property type="match status" value="1"/>
</dbReference>
<protein>
    <submittedName>
        <fullName evidence="4">Uncharacterized protein</fullName>
    </submittedName>
</protein>
<dbReference type="EMBL" id="SWKU01000003">
    <property type="protein sequence ID" value="KAF3008574.1"/>
    <property type="molecule type" value="Genomic_DNA"/>
</dbReference>
<dbReference type="Pfam" id="PF00023">
    <property type="entry name" value="Ank"/>
    <property type="match status" value="1"/>
</dbReference>
<evidence type="ECO:0000256" key="3">
    <source>
        <dbReference type="PROSITE-ProRule" id="PRU00023"/>
    </source>
</evidence>
<dbReference type="InterPro" id="IPR002110">
    <property type="entry name" value="Ankyrin_rpt"/>
</dbReference>
<evidence type="ECO:0000256" key="2">
    <source>
        <dbReference type="ARBA" id="ARBA00023043"/>
    </source>
</evidence>
<keyword evidence="1" id="KW-0677">Repeat</keyword>